<dbReference type="InterPro" id="IPR058334">
    <property type="entry name" value="DUF8021"/>
</dbReference>
<dbReference type="Proteomes" id="UP000275078">
    <property type="component" value="Unassembled WGS sequence"/>
</dbReference>
<gene>
    <name evidence="3" type="ORF">BJ508DRAFT_210985</name>
</gene>
<feature type="domain" description="DUF8021" evidence="2">
    <location>
        <begin position="162"/>
        <end position="266"/>
    </location>
</feature>
<keyword evidence="1" id="KW-0732">Signal</keyword>
<dbReference type="AlphaFoldDB" id="A0A3N4I4Q7"/>
<sequence length="269" mass="29127">MLPFLLILPLILGTTSSRPRRAPCPRSTLQSLTTAYITAQTTGTLTPLTTANFTLPPTSAGSYHENFRPTSPSTGILSTPLKIDHAKSYHDTTSCATYTELIITDPTHPYVLGTQIYLAADGTTIAKVDTLVTDAGDWLFNATGTLRWARSEDWGVIPEAARDTREVIQAAADAYLDVFSDKSVQVPWGYPCARLEGGSYTGRGGEGDRCDVGIPSGVELVERRYVIDETVGAVGVFLRFGGERGLPDSHEFRVEGGRVRFVHTLTVMG</sequence>
<dbReference type="Pfam" id="PF26061">
    <property type="entry name" value="DUF8021"/>
    <property type="match status" value="1"/>
</dbReference>
<dbReference type="EMBL" id="ML119696">
    <property type="protein sequence ID" value="RPA79678.1"/>
    <property type="molecule type" value="Genomic_DNA"/>
</dbReference>
<keyword evidence="4" id="KW-1185">Reference proteome</keyword>
<evidence type="ECO:0000313" key="4">
    <source>
        <dbReference type="Proteomes" id="UP000275078"/>
    </source>
</evidence>
<accession>A0A3N4I4Q7</accession>
<reference evidence="3 4" key="1">
    <citation type="journal article" date="2018" name="Nat. Ecol. Evol.">
        <title>Pezizomycetes genomes reveal the molecular basis of ectomycorrhizal truffle lifestyle.</title>
        <authorList>
            <person name="Murat C."/>
            <person name="Payen T."/>
            <person name="Noel B."/>
            <person name="Kuo A."/>
            <person name="Morin E."/>
            <person name="Chen J."/>
            <person name="Kohler A."/>
            <person name="Krizsan K."/>
            <person name="Balestrini R."/>
            <person name="Da Silva C."/>
            <person name="Montanini B."/>
            <person name="Hainaut M."/>
            <person name="Levati E."/>
            <person name="Barry K.W."/>
            <person name="Belfiori B."/>
            <person name="Cichocki N."/>
            <person name="Clum A."/>
            <person name="Dockter R.B."/>
            <person name="Fauchery L."/>
            <person name="Guy J."/>
            <person name="Iotti M."/>
            <person name="Le Tacon F."/>
            <person name="Lindquist E.A."/>
            <person name="Lipzen A."/>
            <person name="Malagnac F."/>
            <person name="Mello A."/>
            <person name="Molinier V."/>
            <person name="Miyauchi S."/>
            <person name="Poulain J."/>
            <person name="Riccioni C."/>
            <person name="Rubini A."/>
            <person name="Sitrit Y."/>
            <person name="Splivallo R."/>
            <person name="Traeger S."/>
            <person name="Wang M."/>
            <person name="Zifcakova L."/>
            <person name="Wipf D."/>
            <person name="Zambonelli A."/>
            <person name="Paolocci F."/>
            <person name="Nowrousian M."/>
            <person name="Ottonello S."/>
            <person name="Baldrian P."/>
            <person name="Spatafora J.W."/>
            <person name="Henrissat B."/>
            <person name="Nagy L.G."/>
            <person name="Aury J.M."/>
            <person name="Wincker P."/>
            <person name="Grigoriev I.V."/>
            <person name="Bonfante P."/>
            <person name="Martin F.M."/>
        </authorList>
    </citation>
    <scope>NUCLEOTIDE SEQUENCE [LARGE SCALE GENOMIC DNA]</scope>
    <source>
        <strain evidence="3 4">RN42</strain>
    </source>
</reference>
<dbReference type="OrthoDB" id="3515051at2759"/>
<evidence type="ECO:0000313" key="3">
    <source>
        <dbReference type="EMBL" id="RPA79678.1"/>
    </source>
</evidence>
<name>A0A3N4I4Q7_ASCIM</name>
<feature type="signal peptide" evidence="1">
    <location>
        <begin position="1"/>
        <end position="17"/>
    </location>
</feature>
<proteinExistence type="predicted"/>
<evidence type="ECO:0000256" key="1">
    <source>
        <dbReference type="SAM" id="SignalP"/>
    </source>
</evidence>
<feature type="chain" id="PRO_5018290086" description="DUF8021 domain-containing protein" evidence="1">
    <location>
        <begin position="18"/>
        <end position="269"/>
    </location>
</feature>
<evidence type="ECO:0000259" key="2">
    <source>
        <dbReference type="Pfam" id="PF26061"/>
    </source>
</evidence>
<protein>
    <recommendedName>
        <fullName evidence="2">DUF8021 domain-containing protein</fullName>
    </recommendedName>
</protein>
<dbReference type="STRING" id="1160509.A0A3N4I4Q7"/>
<organism evidence="3 4">
    <name type="scientific">Ascobolus immersus RN42</name>
    <dbReference type="NCBI Taxonomy" id="1160509"/>
    <lineage>
        <taxon>Eukaryota</taxon>
        <taxon>Fungi</taxon>
        <taxon>Dikarya</taxon>
        <taxon>Ascomycota</taxon>
        <taxon>Pezizomycotina</taxon>
        <taxon>Pezizomycetes</taxon>
        <taxon>Pezizales</taxon>
        <taxon>Ascobolaceae</taxon>
        <taxon>Ascobolus</taxon>
    </lineage>
</organism>